<name>A0ABZ2AE65_STRNV</name>
<accession>A0ABZ2AE65</accession>
<reference evidence="2" key="1">
    <citation type="submission" date="2022-10" db="EMBL/GenBank/DDBJ databases">
        <title>The complete genomes of actinobacterial strains from the NBC collection.</title>
        <authorList>
            <person name="Joergensen T.S."/>
            <person name="Alvarez Arevalo M."/>
            <person name="Sterndorff E.B."/>
            <person name="Faurdal D."/>
            <person name="Vuksanovic O."/>
            <person name="Mourched A.-S."/>
            <person name="Charusanti P."/>
            <person name="Shaw S."/>
            <person name="Blin K."/>
            <person name="Weber T."/>
        </authorList>
    </citation>
    <scope>NUCLEOTIDE SEQUENCE</scope>
    <source>
        <strain evidence="2">NBC_01432</strain>
    </source>
</reference>
<keyword evidence="3" id="KW-1185">Reference proteome</keyword>
<dbReference type="RefSeq" id="WP_329081633.1">
    <property type="nucleotide sequence ID" value="NZ_CP108849.2"/>
</dbReference>
<sequence>MTSAAEPTAPVSPRWEVQGYGTVTCDSPPGGRCELSPGELVPPWVDIRLTFADGARVDVLAVLRDGVIAVEDAQADPPLPLGDLTELGAWIEAPLAYACRAVAGQHHVEGGPATDADTPAPVPHGMRDTHDTQGMGADVAVAVTEEGEGYEYEGQSTEPADATDPAAQLLADEPPPAGRHRAVDPASSDHADRRGVAATYRRAQQLGQDPVLAVMCATGYGRRKSLGLIASARDGGYLTPRHRRR</sequence>
<evidence type="ECO:0000313" key="2">
    <source>
        <dbReference type="EMBL" id="WUX56729.1"/>
    </source>
</evidence>
<evidence type="ECO:0000256" key="1">
    <source>
        <dbReference type="SAM" id="MobiDB-lite"/>
    </source>
</evidence>
<dbReference type="InterPro" id="IPR046186">
    <property type="entry name" value="DUF6214"/>
</dbReference>
<gene>
    <name evidence="2" type="ORF">OG442_37250</name>
</gene>
<dbReference type="Proteomes" id="UP001432209">
    <property type="component" value="Chromosome"/>
</dbReference>
<proteinExistence type="predicted"/>
<dbReference type="EMBL" id="CP109495">
    <property type="protein sequence ID" value="WUX56729.1"/>
    <property type="molecule type" value="Genomic_DNA"/>
</dbReference>
<protein>
    <submittedName>
        <fullName evidence="2">DUF6214 family protein</fullName>
    </submittedName>
</protein>
<organism evidence="2 3">
    <name type="scientific">Streptomyces niveus</name>
    <name type="common">Streptomyces spheroides</name>
    <dbReference type="NCBI Taxonomy" id="193462"/>
    <lineage>
        <taxon>Bacteria</taxon>
        <taxon>Bacillati</taxon>
        <taxon>Actinomycetota</taxon>
        <taxon>Actinomycetes</taxon>
        <taxon>Kitasatosporales</taxon>
        <taxon>Streptomycetaceae</taxon>
        <taxon>Streptomyces</taxon>
    </lineage>
</organism>
<dbReference type="Pfam" id="PF19720">
    <property type="entry name" value="DUF6214"/>
    <property type="match status" value="1"/>
</dbReference>
<evidence type="ECO:0000313" key="3">
    <source>
        <dbReference type="Proteomes" id="UP001432209"/>
    </source>
</evidence>
<feature type="compositionally biased region" description="Basic and acidic residues" evidence="1">
    <location>
        <begin position="181"/>
        <end position="194"/>
    </location>
</feature>
<feature type="region of interest" description="Disordered" evidence="1">
    <location>
        <begin position="172"/>
        <end position="194"/>
    </location>
</feature>